<dbReference type="EMBL" id="CM010723">
    <property type="protein sequence ID" value="RZC77735.1"/>
    <property type="molecule type" value="Genomic_DNA"/>
</dbReference>
<proteinExistence type="predicted"/>
<gene>
    <name evidence="1" type="ORF">C5167_001906</name>
</gene>
<keyword evidence="2" id="KW-1185">Reference proteome</keyword>
<evidence type="ECO:0000313" key="2">
    <source>
        <dbReference type="Proteomes" id="UP000316621"/>
    </source>
</evidence>
<evidence type="ECO:0000313" key="1">
    <source>
        <dbReference type="EMBL" id="RZC77735.1"/>
    </source>
</evidence>
<reference evidence="1 2" key="1">
    <citation type="journal article" date="2018" name="Science">
        <title>The opium poppy genome and morphinan production.</title>
        <authorList>
            <person name="Guo L."/>
            <person name="Winzer T."/>
            <person name="Yang X."/>
            <person name="Li Y."/>
            <person name="Ning Z."/>
            <person name="He Z."/>
            <person name="Teodor R."/>
            <person name="Lu Y."/>
            <person name="Bowser T.A."/>
            <person name="Graham I.A."/>
            <person name="Ye K."/>
        </authorList>
    </citation>
    <scope>NUCLEOTIDE SEQUENCE [LARGE SCALE GENOMIC DNA]</scope>
    <source>
        <strain evidence="2">cv. HN1</strain>
        <tissue evidence="1">Leaves</tissue>
    </source>
</reference>
<protein>
    <submittedName>
        <fullName evidence="1">Uncharacterized protein</fullName>
    </submittedName>
</protein>
<dbReference type="Proteomes" id="UP000316621">
    <property type="component" value="Chromosome 9"/>
</dbReference>
<dbReference type="Gramene" id="RZC77735">
    <property type="protein sequence ID" value="RZC77735"/>
    <property type="gene ID" value="C5167_001906"/>
</dbReference>
<accession>A0A4Y7L0L6</accession>
<organism evidence="1 2">
    <name type="scientific">Papaver somniferum</name>
    <name type="common">Opium poppy</name>
    <dbReference type="NCBI Taxonomy" id="3469"/>
    <lineage>
        <taxon>Eukaryota</taxon>
        <taxon>Viridiplantae</taxon>
        <taxon>Streptophyta</taxon>
        <taxon>Embryophyta</taxon>
        <taxon>Tracheophyta</taxon>
        <taxon>Spermatophyta</taxon>
        <taxon>Magnoliopsida</taxon>
        <taxon>Ranunculales</taxon>
        <taxon>Papaveraceae</taxon>
        <taxon>Papaveroideae</taxon>
        <taxon>Papaver</taxon>
    </lineage>
</organism>
<sequence>MPYMLKILGDKWLETFSRSISKAIIFRVLIRFGSFKQYYLLAGFDSHASHRVRTRFLSIDYTVVHLRHGPTVTNPSCCVMCDTICKLKGSRASRIQYLSAEVTEFVVVVVQQVSKGRPSCAFPYLTVKVKS</sequence>
<name>A0A4Y7L0L6_PAPSO</name>
<dbReference type="AlphaFoldDB" id="A0A4Y7L0L6"/>